<sequence length="357" mass="40853">MAYPLYEESQLSPESIQYYPEEYDYPSYYHKISNLKVNCGPVLSSKKGKKAPSSINYVNERKCPIYVHHYNRSQSPSIYNNYSTKYTTKLSPDKTHLHPPPKPKKIVGFPTTKSVLDHLEETYWATWKPSKETTGTMSLPKNKKQHEERICKIKAYGDVPDFGTTTTSDYETPAATEESDCEKCNKYETVINIHDVVCESRKKLARLTTTYTQEIQTDNTVPLPLPKIEERVDADKTEKQPEVTEQVIELEQEAPTEKSSNKEEVVQTAENSKLLKHTDSFIINKKKQGETKEHFQQPKCIRLYRKPGISTSFIRGGTYPLKSCLKREPAQKGNFRLGAPGSPLFVSTGSFHKKNKK</sequence>
<evidence type="ECO:0000313" key="2">
    <source>
        <dbReference type="EMBL" id="KAJ8919533.1"/>
    </source>
</evidence>
<protein>
    <submittedName>
        <fullName evidence="2">Uncharacterized protein</fullName>
    </submittedName>
</protein>
<feature type="compositionally biased region" description="Basic and acidic residues" evidence="1">
    <location>
        <begin position="255"/>
        <end position="265"/>
    </location>
</feature>
<comment type="caution">
    <text evidence="2">The sequence shown here is derived from an EMBL/GenBank/DDBJ whole genome shotgun (WGS) entry which is preliminary data.</text>
</comment>
<evidence type="ECO:0000313" key="3">
    <source>
        <dbReference type="Proteomes" id="UP001159042"/>
    </source>
</evidence>
<keyword evidence="3" id="KW-1185">Reference proteome</keyword>
<reference evidence="2 3" key="1">
    <citation type="journal article" date="2023" name="Insect Mol. Biol.">
        <title>Genome sequencing provides insights into the evolution of gene families encoding plant cell wall-degrading enzymes in longhorned beetles.</title>
        <authorList>
            <person name="Shin N.R."/>
            <person name="Okamura Y."/>
            <person name="Kirsch R."/>
            <person name="Pauchet Y."/>
        </authorList>
    </citation>
    <scope>NUCLEOTIDE SEQUENCE [LARGE SCALE GENOMIC DNA]</scope>
    <source>
        <strain evidence="2">EAD_L_NR</strain>
    </source>
</reference>
<evidence type="ECO:0000256" key="1">
    <source>
        <dbReference type="SAM" id="MobiDB-lite"/>
    </source>
</evidence>
<dbReference type="EMBL" id="JANEYG010000017">
    <property type="protein sequence ID" value="KAJ8919533.1"/>
    <property type="molecule type" value="Genomic_DNA"/>
</dbReference>
<organism evidence="2 3">
    <name type="scientific">Exocentrus adspersus</name>
    <dbReference type="NCBI Taxonomy" id="1586481"/>
    <lineage>
        <taxon>Eukaryota</taxon>
        <taxon>Metazoa</taxon>
        <taxon>Ecdysozoa</taxon>
        <taxon>Arthropoda</taxon>
        <taxon>Hexapoda</taxon>
        <taxon>Insecta</taxon>
        <taxon>Pterygota</taxon>
        <taxon>Neoptera</taxon>
        <taxon>Endopterygota</taxon>
        <taxon>Coleoptera</taxon>
        <taxon>Polyphaga</taxon>
        <taxon>Cucujiformia</taxon>
        <taxon>Chrysomeloidea</taxon>
        <taxon>Cerambycidae</taxon>
        <taxon>Lamiinae</taxon>
        <taxon>Acanthocinini</taxon>
        <taxon>Exocentrus</taxon>
    </lineage>
</organism>
<accession>A0AAV8VZ71</accession>
<proteinExistence type="predicted"/>
<feature type="region of interest" description="Disordered" evidence="1">
    <location>
        <begin position="251"/>
        <end position="270"/>
    </location>
</feature>
<gene>
    <name evidence="2" type="ORF">NQ315_002154</name>
</gene>
<dbReference type="Proteomes" id="UP001159042">
    <property type="component" value="Unassembled WGS sequence"/>
</dbReference>
<dbReference type="AlphaFoldDB" id="A0AAV8VZ71"/>
<name>A0AAV8VZ71_9CUCU</name>